<keyword evidence="2 7" id="KW-0132">Cell division</keyword>
<evidence type="ECO:0000313" key="8">
    <source>
        <dbReference type="EMBL" id="BAU27483.1"/>
    </source>
</evidence>
<dbReference type="GO" id="GO:0032153">
    <property type="term" value="C:cell division site"/>
    <property type="evidence" value="ECO:0007669"/>
    <property type="project" value="UniProtKB-UniRule"/>
</dbReference>
<evidence type="ECO:0000256" key="7">
    <source>
        <dbReference type="HAMAP-Rule" id="MF_00910"/>
    </source>
</evidence>
<evidence type="ECO:0000256" key="4">
    <source>
        <dbReference type="ARBA" id="ARBA00022989"/>
    </source>
</evidence>
<keyword evidence="9" id="KW-1185">Reference proteome</keyword>
<comment type="similarity">
    <text evidence="7">Belongs to the FtsL family.</text>
</comment>
<evidence type="ECO:0000313" key="9">
    <source>
        <dbReference type="Proteomes" id="UP000217696"/>
    </source>
</evidence>
<dbReference type="KEGG" id="asoc:CB4_01657"/>
<sequence length="125" mass="14173">MRPYNQGNLATKIRHEAEKTAQKKRVTTVRYGISGAEKLIYFFTVVALVMVSSFLVARYAEISHYNYETISLKGDIKKLNEQNAEMSAKIDELSKPERIRTIAEKMGLTRQDDTVRVFNGGKAAN</sequence>
<organism evidence="8 9">
    <name type="scientific">Aneurinibacillus soli</name>
    <dbReference type="NCBI Taxonomy" id="1500254"/>
    <lineage>
        <taxon>Bacteria</taxon>
        <taxon>Bacillati</taxon>
        <taxon>Bacillota</taxon>
        <taxon>Bacilli</taxon>
        <taxon>Bacillales</taxon>
        <taxon>Paenibacillaceae</taxon>
        <taxon>Aneurinibacillus group</taxon>
        <taxon>Aneurinibacillus</taxon>
    </lineage>
</organism>
<name>A0A0U4WFG7_9BACL</name>
<keyword evidence="6 7" id="KW-0131">Cell cycle</keyword>
<keyword evidence="5 7" id="KW-0472">Membrane</keyword>
<keyword evidence="4 7" id="KW-1133">Transmembrane helix</keyword>
<dbReference type="InterPro" id="IPR011922">
    <property type="entry name" value="Cell_div_FtsL"/>
</dbReference>
<gene>
    <name evidence="7 8" type="primary">ftsL</name>
    <name evidence="8" type="ORF">CB4_01657</name>
</gene>
<keyword evidence="3 7" id="KW-0812">Transmembrane</keyword>
<evidence type="ECO:0000256" key="3">
    <source>
        <dbReference type="ARBA" id="ARBA00022692"/>
    </source>
</evidence>
<dbReference type="AlphaFoldDB" id="A0A0U4WFG7"/>
<dbReference type="GO" id="GO:0005886">
    <property type="term" value="C:plasma membrane"/>
    <property type="evidence" value="ECO:0007669"/>
    <property type="project" value="UniProtKB-SubCell"/>
</dbReference>
<dbReference type="GO" id="GO:0043093">
    <property type="term" value="P:FtsZ-dependent cytokinesis"/>
    <property type="evidence" value="ECO:0007669"/>
    <property type="project" value="UniProtKB-UniRule"/>
</dbReference>
<dbReference type="Pfam" id="PF04977">
    <property type="entry name" value="DivIC"/>
    <property type="match status" value="1"/>
</dbReference>
<feature type="transmembrane region" description="Helical" evidence="7">
    <location>
        <begin position="39"/>
        <end position="57"/>
    </location>
</feature>
<evidence type="ECO:0000256" key="5">
    <source>
        <dbReference type="ARBA" id="ARBA00023136"/>
    </source>
</evidence>
<dbReference type="Proteomes" id="UP000217696">
    <property type="component" value="Chromosome"/>
</dbReference>
<protein>
    <recommendedName>
        <fullName evidence="7">Cell division protein FtsL</fullName>
    </recommendedName>
</protein>
<keyword evidence="1 7" id="KW-1003">Cell membrane</keyword>
<evidence type="ECO:0000256" key="6">
    <source>
        <dbReference type="ARBA" id="ARBA00023306"/>
    </source>
</evidence>
<comment type="function">
    <text evidence="7">Essential cell division protein.</text>
</comment>
<dbReference type="OrthoDB" id="2989137at2"/>
<dbReference type="InterPro" id="IPR007060">
    <property type="entry name" value="FtsL/DivIC"/>
</dbReference>
<dbReference type="EMBL" id="AP017312">
    <property type="protein sequence ID" value="BAU27483.1"/>
    <property type="molecule type" value="Genomic_DNA"/>
</dbReference>
<comment type="subcellular location">
    <subcellularLocation>
        <location evidence="7">Cell membrane</location>
        <topology evidence="7">Single-pass type II membrane protein</topology>
    </subcellularLocation>
    <text evidence="7">Localizes to the division septum where it forms a ring structure.</text>
</comment>
<evidence type="ECO:0000256" key="2">
    <source>
        <dbReference type="ARBA" id="ARBA00022618"/>
    </source>
</evidence>
<evidence type="ECO:0000256" key="1">
    <source>
        <dbReference type="ARBA" id="ARBA00022475"/>
    </source>
</evidence>
<accession>A0A0U4WFG7</accession>
<dbReference type="HAMAP" id="MF_00910">
    <property type="entry name" value="FtsL"/>
    <property type="match status" value="1"/>
</dbReference>
<reference evidence="8 9" key="1">
    <citation type="submission" date="2015-12" db="EMBL/GenBank/DDBJ databases">
        <title>Genome sequence of Aneurinibacillus soli.</title>
        <authorList>
            <person name="Lee J.S."/>
            <person name="Lee K.C."/>
            <person name="Kim K.K."/>
            <person name="Lee B.W."/>
        </authorList>
    </citation>
    <scope>NUCLEOTIDE SEQUENCE [LARGE SCALE GENOMIC DNA]</scope>
    <source>
        <strain evidence="8 9">CB4</strain>
    </source>
</reference>
<proteinExistence type="inferred from homology"/>
<dbReference type="RefSeq" id="WP_096464854.1">
    <property type="nucleotide sequence ID" value="NZ_AP017312.1"/>
</dbReference>